<dbReference type="GO" id="GO:0160148">
    <property type="term" value="F:tRNA pseudouridine(55) synthase activity"/>
    <property type="evidence" value="ECO:0007669"/>
    <property type="project" value="UniProtKB-EC"/>
</dbReference>
<dbReference type="SUPFAM" id="SSF55120">
    <property type="entry name" value="Pseudouridine synthase"/>
    <property type="match status" value="1"/>
</dbReference>
<dbReference type="Proteomes" id="UP000559404">
    <property type="component" value="Unassembled WGS sequence"/>
</dbReference>
<dbReference type="CDD" id="cd02573">
    <property type="entry name" value="PseudoU_synth_EcTruB"/>
    <property type="match status" value="1"/>
</dbReference>
<dbReference type="PANTHER" id="PTHR13767">
    <property type="entry name" value="TRNA-PSEUDOURIDINE SYNTHASE"/>
    <property type="match status" value="1"/>
</dbReference>
<keyword evidence="4 5" id="KW-0413">Isomerase</keyword>
<dbReference type="InterPro" id="IPR014780">
    <property type="entry name" value="tRNA_psdUridine_synth_TruB"/>
</dbReference>
<sequence length="324" mass="35004">MSRQRKKPRNRIDGWLVLDKPVGLSSNDALTRIKKILHPEKVGHAGTLDPLASGCLPLAFGEATKTVPFAMDGRKVYRFTVRWGIETATDDTEGETVAVSDVRPEPDDIAAVLPEFTGTISQVPPKFSAIKVEGARAYDLARSGEAVELEARPVDIHRLWLVECPSADEAVFEVECGKGTYVRALARDLGRRLGTCGHVTALRRLLVGPFAEEDMIPLETLEDLGQCAPGMGLDEAHASVILPVATALDDIPALAVSRQDAARLRNGQGVLLRGRDAPAFKGLVSVTAHGELVALGEIERGELRPRRVFNIAPVMTGATVIERN</sequence>
<dbReference type="Pfam" id="PF09157">
    <property type="entry name" value="TruB-C_2"/>
    <property type="match status" value="1"/>
</dbReference>
<feature type="domain" description="tRNA pseudouridine synthase II TruB subfamily 1 C-terminal" evidence="7">
    <location>
        <begin position="252"/>
        <end position="309"/>
    </location>
</feature>
<dbReference type="NCBIfam" id="TIGR00431">
    <property type="entry name" value="TruB"/>
    <property type="match status" value="1"/>
</dbReference>
<comment type="function">
    <text evidence="5">Responsible for synthesis of pseudouridine from uracil-55 in the psi GC loop of transfer RNAs.</text>
</comment>
<dbReference type="GO" id="GO:0003723">
    <property type="term" value="F:RNA binding"/>
    <property type="evidence" value="ECO:0007669"/>
    <property type="project" value="InterPro"/>
</dbReference>
<organism evidence="9 10">
    <name type="scientific">Stappia taiwanensis</name>
    <dbReference type="NCBI Taxonomy" id="992267"/>
    <lineage>
        <taxon>Bacteria</taxon>
        <taxon>Pseudomonadati</taxon>
        <taxon>Pseudomonadota</taxon>
        <taxon>Alphaproteobacteria</taxon>
        <taxon>Hyphomicrobiales</taxon>
        <taxon>Stappiaceae</taxon>
        <taxon>Stappia</taxon>
    </lineage>
</organism>
<dbReference type="InterPro" id="IPR015240">
    <property type="entry name" value="tRNA_sdUridine_synth_fam1_C"/>
</dbReference>
<evidence type="ECO:0000313" key="9">
    <source>
        <dbReference type="EMBL" id="MBA4613034.1"/>
    </source>
</evidence>
<comment type="caution">
    <text evidence="9">The sequence shown here is derived from an EMBL/GenBank/DDBJ whole genome shotgun (WGS) entry which is preliminary data.</text>
</comment>
<dbReference type="Gene3D" id="2.30.130.10">
    <property type="entry name" value="PUA domain"/>
    <property type="match status" value="1"/>
</dbReference>
<dbReference type="InterPro" id="IPR002501">
    <property type="entry name" value="PsdUridine_synth_N"/>
</dbReference>
<dbReference type="InterPro" id="IPR020103">
    <property type="entry name" value="PsdUridine_synth_cat_dom_sf"/>
</dbReference>
<dbReference type="GO" id="GO:0031119">
    <property type="term" value="P:tRNA pseudouridine synthesis"/>
    <property type="evidence" value="ECO:0007669"/>
    <property type="project" value="UniProtKB-UniRule"/>
</dbReference>
<dbReference type="EC" id="5.4.99.25" evidence="5"/>
<proteinExistence type="inferred from homology"/>
<evidence type="ECO:0000256" key="2">
    <source>
        <dbReference type="ARBA" id="ARBA00005642"/>
    </source>
</evidence>
<dbReference type="HAMAP" id="MF_01080">
    <property type="entry name" value="TruB_bact"/>
    <property type="match status" value="1"/>
</dbReference>
<dbReference type="PANTHER" id="PTHR13767:SF2">
    <property type="entry name" value="PSEUDOURIDYLATE SYNTHASE TRUB1"/>
    <property type="match status" value="1"/>
</dbReference>
<keyword evidence="3 5" id="KW-0819">tRNA processing</keyword>
<dbReference type="Gene3D" id="3.30.2350.10">
    <property type="entry name" value="Pseudouridine synthase"/>
    <property type="match status" value="1"/>
</dbReference>
<dbReference type="GO" id="GO:1990481">
    <property type="term" value="P:mRNA pseudouridine synthesis"/>
    <property type="evidence" value="ECO:0007669"/>
    <property type="project" value="TreeGrafter"/>
</dbReference>
<evidence type="ECO:0000256" key="5">
    <source>
        <dbReference type="HAMAP-Rule" id="MF_01080"/>
    </source>
</evidence>
<dbReference type="EMBL" id="JACEON010000015">
    <property type="protein sequence ID" value="MBA4613034.1"/>
    <property type="molecule type" value="Genomic_DNA"/>
</dbReference>
<feature type="active site" description="Nucleophile" evidence="5">
    <location>
        <position position="49"/>
    </location>
</feature>
<evidence type="ECO:0000259" key="8">
    <source>
        <dbReference type="Pfam" id="PF16198"/>
    </source>
</evidence>
<dbReference type="Pfam" id="PF16198">
    <property type="entry name" value="TruB_C_2"/>
    <property type="match status" value="1"/>
</dbReference>
<reference evidence="9 10" key="2">
    <citation type="submission" date="2020-08" db="EMBL/GenBank/DDBJ databases">
        <title>Stappia taiwanensis sp. nov., isolated from a coastal thermal spring.</title>
        <authorList>
            <person name="Kampfer P."/>
        </authorList>
    </citation>
    <scope>NUCLEOTIDE SEQUENCE [LARGE SCALE GENOMIC DNA]</scope>
    <source>
        <strain evidence="9 10">DSM 23284</strain>
    </source>
</reference>
<dbReference type="AlphaFoldDB" id="A0A838Y1D7"/>
<comment type="similarity">
    <text evidence="2 5">Belongs to the pseudouridine synthase TruB family. Type 1 subfamily.</text>
</comment>
<evidence type="ECO:0000256" key="1">
    <source>
        <dbReference type="ARBA" id="ARBA00000385"/>
    </source>
</evidence>
<feature type="domain" description="Pseudouridine synthase II N-terminal" evidence="6">
    <location>
        <begin position="34"/>
        <end position="182"/>
    </location>
</feature>
<dbReference type="Pfam" id="PF01509">
    <property type="entry name" value="TruB_N"/>
    <property type="match status" value="1"/>
</dbReference>
<gene>
    <name evidence="5 9" type="primary">truB</name>
    <name evidence="9" type="ORF">H1W37_15340</name>
</gene>
<accession>A0A838Y1D7</accession>
<name>A0A838Y1D7_9HYPH</name>
<feature type="domain" description="tRNA pseudouridylate synthase B C-terminal" evidence="8">
    <location>
        <begin position="183"/>
        <end position="248"/>
    </location>
</feature>
<dbReference type="InterPro" id="IPR036974">
    <property type="entry name" value="PUA_sf"/>
</dbReference>
<dbReference type="InterPro" id="IPR032819">
    <property type="entry name" value="TruB_C"/>
</dbReference>
<evidence type="ECO:0000256" key="3">
    <source>
        <dbReference type="ARBA" id="ARBA00022694"/>
    </source>
</evidence>
<evidence type="ECO:0000256" key="4">
    <source>
        <dbReference type="ARBA" id="ARBA00023235"/>
    </source>
</evidence>
<evidence type="ECO:0000259" key="6">
    <source>
        <dbReference type="Pfam" id="PF01509"/>
    </source>
</evidence>
<keyword evidence="10" id="KW-1185">Reference proteome</keyword>
<reference evidence="9 10" key="1">
    <citation type="submission" date="2020-07" db="EMBL/GenBank/DDBJ databases">
        <authorList>
            <person name="Li M."/>
        </authorList>
    </citation>
    <scope>NUCLEOTIDE SEQUENCE [LARGE SCALE GENOMIC DNA]</scope>
    <source>
        <strain evidence="9 10">DSM 23284</strain>
    </source>
</reference>
<protein>
    <recommendedName>
        <fullName evidence="5">tRNA pseudouridine synthase B</fullName>
        <ecNumber evidence="5">5.4.99.25</ecNumber>
    </recommendedName>
    <alternativeName>
        <fullName evidence="5">tRNA pseudouridine(55) synthase</fullName>
        <shortName evidence="5">Psi55 synthase</shortName>
    </alternativeName>
    <alternativeName>
        <fullName evidence="5">tRNA pseudouridylate synthase</fullName>
    </alternativeName>
    <alternativeName>
        <fullName evidence="5">tRNA-uridine isomerase</fullName>
    </alternativeName>
</protein>
<dbReference type="RefSeq" id="WP_181761233.1">
    <property type="nucleotide sequence ID" value="NZ_BMCR01000007.1"/>
</dbReference>
<comment type="catalytic activity">
    <reaction evidence="1 5">
        <text>uridine(55) in tRNA = pseudouridine(55) in tRNA</text>
        <dbReference type="Rhea" id="RHEA:42532"/>
        <dbReference type="Rhea" id="RHEA-COMP:10101"/>
        <dbReference type="Rhea" id="RHEA-COMP:10102"/>
        <dbReference type="ChEBI" id="CHEBI:65314"/>
        <dbReference type="ChEBI" id="CHEBI:65315"/>
        <dbReference type="EC" id="5.4.99.25"/>
    </reaction>
</comment>
<evidence type="ECO:0000313" key="10">
    <source>
        <dbReference type="Proteomes" id="UP000559404"/>
    </source>
</evidence>
<evidence type="ECO:0000259" key="7">
    <source>
        <dbReference type="Pfam" id="PF09157"/>
    </source>
</evidence>